<feature type="compositionally biased region" description="Basic and acidic residues" evidence="1">
    <location>
        <begin position="33"/>
        <end position="45"/>
    </location>
</feature>
<gene>
    <name evidence="2" type="ORF">MOC_0398</name>
</gene>
<dbReference type="KEGG" id="mor:MOC_0398"/>
<dbReference type="Proteomes" id="UP000029492">
    <property type="component" value="Chromosome"/>
</dbReference>
<dbReference type="eggNOG" id="ENOG50311XR">
    <property type="taxonomic scope" value="Bacteria"/>
</dbReference>
<reference evidence="2 3" key="1">
    <citation type="journal article" date="2014" name="PLoS ONE">
        <title>Genome Information of Methylobacterium oryzae, a Plant-Probiotic Methylotroph in the Phyllosphere.</title>
        <authorList>
            <person name="Kwak M.J."/>
            <person name="Jeong H."/>
            <person name="Madhaiyan M."/>
            <person name="Lee Y."/>
            <person name="Sa T.M."/>
            <person name="Oh T.K."/>
            <person name="Kim J.F."/>
        </authorList>
    </citation>
    <scope>NUCLEOTIDE SEQUENCE [LARGE SCALE GENOMIC DNA]</scope>
    <source>
        <strain evidence="2 3">CBMB20</strain>
    </source>
</reference>
<accession>A0A089NQM2</accession>
<protein>
    <submittedName>
        <fullName evidence="2">Protein of unassigned function</fullName>
    </submittedName>
</protein>
<dbReference type="EMBL" id="CP003811">
    <property type="protein sequence ID" value="AIQ88153.1"/>
    <property type="molecule type" value="Genomic_DNA"/>
</dbReference>
<feature type="region of interest" description="Disordered" evidence="1">
    <location>
        <begin position="1"/>
        <end position="45"/>
    </location>
</feature>
<organism evidence="2 3">
    <name type="scientific">Methylobacterium oryzae CBMB20</name>
    <dbReference type="NCBI Taxonomy" id="693986"/>
    <lineage>
        <taxon>Bacteria</taxon>
        <taxon>Pseudomonadati</taxon>
        <taxon>Pseudomonadota</taxon>
        <taxon>Alphaproteobacteria</taxon>
        <taxon>Hyphomicrobiales</taxon>
        <taxon>Methylobacteriaceae</taxon>
        <taxon>Methylobacterium</taxon>
    </lineage>
</organism>
<keyword evidence="3" id="KW-1185">Reference proteome</keyword>
<proteinExistence type="predicted"/>
<dbReference type="HOGENOM" id="CLU_3201936_0_0_5"/>
<evidence type="ECO:0000256" key="1">
    <source>
        <dbReference type="SAM" id="MobiDB-lite"/>
    </source>
</evidence>
<evidence type="ECO:0000313" key="3">
    <source>
        <dbReference type="Proteomes" id="UP000029492"/>
    </source>
</evidence>
<name>A0A089NQM2_9HYPH</name>
<dbReference type="STRING" id="693986.MOC_0398"/>
<evidence type="ECO:0000313" key="2">
    <source>
        <dbReference type="EMBL" id="AIQ88153.1"/>
    </source>
</evidence>
<dbReference type="RefSeq" id="WP_244447727.1">
    <property type="nucleotide sequence ID" value="NZ_CP003811.1"/>
</dbReference>
<dbReference type="AlphaFoldDB" id="A0A089NQM2"/>
<sequence>MTPGAKAESPGTVGAMNNVGAQAKPSTNQAKAPEGKVIKPGDDDC</sequence>